<evidence type="ECO:0000256" key="5">
    <source>
        <dbReference type="ARBA" id="ARBA00023212"/>
    </source>
</evidence>
<comment type="caution">
    <text evidence="7">The sequence shown here is derived from an EMBL/GenBank/DDBJ whole genome shotgun (WGS) entry which is preliminary data.</text>
</comment>
<comment type="subcellular location">
    <subcellularLocation>
        <location evidence="1 6">Cytoplasm</location>
        <location evidence="1 6">Cytoskeleton</location>
    </subcellularLocation>
</comment>
<evidence type="ECO:0000256" key="3">
    <source>
        <dbReference type="ARBA" id="ARBA00022490"/>
    </source>
</evidence>
<dbReference type="GO" id="GO:0003779">
    <property type="term" value="F:actin binding"/>
    <property type="evidence" value="ECO:0007669"/>
    <property type="project" value="UniProtKB-KW"/>
</dbReference>
<evidence type="ECO:0000313" key="8">
    <source>
        <dbReference type="Proteomes" id="UP001150925"/>
    </source>
</evidence>
<dbReference type="PANTHER" id="PTHR12391">
    <property type="entry name" value="ARP2/3 COMPLEX 21 KD SUBUNIT"/>
    <property type="match status" value="1"/>
</dbReference>
<reference evidence="7" key="1">
    <citation type="submission" date="2022-07" db="EMBL/GenBank/DDBJ databases">
        <title>Phylogenomic reconstructions and comparative analyses of Kickxellomycotina fungi.</title>
        <authorList>
            <person name="Reynolds N.K."/>
            <person name="Stajich J.E."/>
            <person name="Barry K."/>
            <person name="Grigoriev I.V."/>
            <person name="Crous P."/>
            <person name="Smith M.E."/>
        </authorList>
    </citation>
    <scope>NUCLEOTIDE SEQUENCE</scope>
    <source>
        <strain evidence="7">RSA 1196</strain>
    </source>
</reference>
<comment type="similarity">
    <text evidence="2 6">Belongs to the ARPC3 family.</text>
</comment>
<keyword evidence="3 6" id="KW-0963">Cytoplasm</keyword>
<dbReference type="Gene3D" id="1.10.1760.10">
    <property type="entry name" value="Actin-related protein 2/3 complex subunit 3"/>
    <property type="match status" value="1"/>
</dbReference>
<accession>A0A9W8AP72</accession>
<evidence type="ECO:0000256" key="1">
    <source>
        <dbReference type="ARBA" id="ARBA00004245"/>
    </source>
</evidence>
<dbReference type="InterPro" id="IPR007204">
    <property type="entry name" value="ARPC3"/>
</dbReference>
<evidence type="ECO:0000256" key="2">
    <source>
        <dbReference type="ARBA" id="ARBA00010856"/>
    </source>
</evidence>
<comment type="function">
    <text evidence="6">Functions as component of the Arp2/3 complex which is involved in regulation of actin polymerization and together with an activating nucleation-promoting factor (NPF) mediates the formation of branched actin networks.</text>
</comment>
<keyword evidence="8" id="KW-1185">Reference proteome</keyword>
<dbReference type="Proteomes" id="UP001150925">
    <property type="component" value="Unassembled WGS sequence"/>
</dbReference>
<dbReference type="OrthoDB" id="200404at2759"/>
<sequence length="174" mass="19749">MPAYHSSFNDSASQCRVVGGIPLLPLRTRTKGPAPIAPERTEDVIDEALELFRANCFFRNFEVKGNGDRLLIYLTLFISECLTKLNRHTSVGEANKSLYTLAVSNFHIPGDVAFPLHALYPAPESKLDGELLKQYLTQVRQELVARFIERVFVDGTPSKWWLCFQKRKFMGKSL</sequence>
<dbReference type="GO" id="GO:0005885">
    <property type="term" value="C:Arp2/3 protein complex"/>
    <property type="evidence" value="ECO:0007669"/>
    <property type="project" value="UniProtKB-UniRule"/>
</dbReference>
<dbReference type="SUPFAM" id="SSF69060">
    <property type="entry name" value="Arp2/3 complex 21 kDa subunit ARPC3"/>
    <property type="match status" value="1"/>
</dbReference>
<dbReference type="InterPro" id="IPR036753">
    <property type="entry name" value="ARPC3_sf"/>
</dbReference>
<gene>
    <name evidence="7" type="primary">ARC18</name>
    <name evidence="7" type="ORF">IWQ62_006482</name>
</gene>
<organism evidence="7 8">
    <name type="scientific">Dispira parvispora</name>
    <dbReference type="NCBI Taxonomy" id="1520584"/>
    <lineage>
        <taxon>Eukaryota</taxon>
        <taxon>Fungi</taxon>
        <taxon>Fungi incertae sedis</taxon>
        <taxon>Zoopagomycota</taxon>
        <taxon>Kickxellomycotina</taxon>
        <taxon>Dimargaritomycetes</taxon>
        <taxon>Dimargaritales</taxon>
        <taxon>Dimargaritaceae</taxon>
        <taxon>Dispira</taxon>
    </lineage>
</organism>
<evidence type="ECO:0000256" key="4">
    <source>
        <dbReference type="ARBA" id="ARBA00023203"/>
    </source>
</evidence>
<evidence type="ECO:0000256" key="6">
    <source>
        <dbReference type="PIRNR" id="PIRNR016315"/>
    </source>
</evidence>
<proteinExistence type="inferred from homology"/>
<comment type="subunit">
    <text evidence="6">Component of the Arp2/3 complex.</text>
</comment>
<keyword evidence="4 6" id="KW-0009">Actin-binding</keyword>
<dbReference type="AlphaFoldDB" id="A0A9W8AP72"/>
<dbReference type="PIRSF" id="PIRSF016315">
    <property type="entry name" value="ARP2/3_P21-Arc"/>
    <property type="match status" value="1"/>
</dbReference>
<dbReference type="Pfam" id="PF04062">
    <property type="entry name" value="P21-Arc"/>
    <property type="match status" value="1"/>
</dbReference>
<dbReference type="EMBL" id="JANBPY010003596">
    <property type="protein sequence ID" value="KAJ1950968.1"/>
    <property type="molecule type" value="Genomic_DNA"/>
</dbReference>
<dbReference type="GO" id="GO:0030833">
    <property type="term" value="P:regulation of actin filament polymerization"/>
    <property type="evidence" value="ECO:0007669"/>
    <property type="project" value="InterPro"/>
</dbReference>
<keyword evidence="5 6" id="KW-0206">Cytoskeleton</keyword>
<name>A0A9W8AP72_9FUNG</name>
<evidence type="ECO:0000313" key="7">
    <source>
        <dbReference type="EMBL" id="KAJ1950968.1"/>
    </source>
</evidence>
<protein>
    <recommendedName>
        <fullName evidence="6">Actin-related protein 2/3 complex subunit 3</fullName>
    </recommendedName>
</protein>
<dbReference type="GO" id="GO:0034314">
    <property type="term" value="P:Arp2/3 complex-mediated actin nucleation"/>
    <property type="evidence" value="ECO:0007669"/>
    <property type="project" value="UniProtKB-UniRule"/>
</dbReference>